<sequence>MSWLGYPQVMLAAWCPAVTVGLWHLLRRLTVRLPARERFVLAVGTALTPLLAMAVPYLPHSPLRDALPWRAPIAWGISNGITNADPAQVLSAVGAQLMLAASIVPLVSLAVSFAAGAVHVVRTARTVTLLAPRQCGDVWIVDDLADGIGGDAGQAARNLASTVGLARPRIVLSATVAESAEASAIIRHERAHARARHPLWIFLATCALRSWWWIPGRKAILGETRLAAELWADQDARAADGAAAVARALCAQIDAHARPAGPDLALAGGGIGFLDPGVELAHRAQALADPPRVLRAWQSWTVRTLIVAAVGAAAVLL</sequence>
<name>A0A1S2Q375_9ACTN</name>
<keyword evidence="1" id="KW-0812">Transmembrane</keyword>
<keyword evidence="1" id="KW-1133">Transmembrane helix</keyword>
<organism evidence="2 3">
    <name type="scientific">Streptomyces monashensis</name>
    <dbReference type="NCBI Taxonomy" id="1678012"/>
    <lineage>
        <taxon>Bacteria</taxon>
        <taxon>Bacillati</taxon>
        <taxon>Actinomycetota</taxon>
        <taxon>Actinomycetes</taxon>
        <taxon>Kitasatosporales</taxon>
        <taxon>Streptomycetaceae</taxon>
        <taxon>Streptomyces</taxon>
    </lineage>
</organism>
<protein>
    <recommendedName>
        <fullName evidence="4">Peptidase M48 domain-containing protein</fullName>
    </recommendedName>
</protein>
<gene>
    <name evidence="2" type="ORF">BIV23_26880</name>
</gene>
<evidence type="ECO:0000313" key="3">
    <source>
        <dbReference type="Proteomes" id="UP000179642"/>
    </source>
</evidence>
<feature type="transmembrane region" description="Helical" evidence="1">
    <location>
        <begin position="97"/>
        <end position="121"/>
    </location>
</feature>
<evidence type="ECO:0000256" key="1">
    <source>
        <dbReference type="SAM" id="Phobius"/>
    </source>
</evidence>
<keyword evidence="3" id="KW-1185">Reference proteome</keyword>
<keyword evidence="1" id="KW-0472">Membrane</keyword>
<evidence type="ECO:0008006" key="4">
    <source>
        <dbReference type="Google" id="ProtNLM"/>
    </source>
</evidence>
<evidence type="ECO:0000313" key="2">
    <source>
        <dbReference type="EMBL" id="OIK00177.1"/>
    </source>
</evidence>
<dbReference type="EMBL" id="MLYO01000048">
    <property type="protein sequence ID" value="OIK00177.1"/>
    <property type="molecule type" value="Genomic_DNA"/>
</dbReference>
<dbReference type="Proteomes" id="UP000179642">
    <property type="component" value="Unassembled WGS sequence"/>
</dbReference>
<feature type="transmembrane region" description="Helical" evidence="1">
    <location>
        <begin position="38"/>
        <end position="58"/>
    </location>
</feature>
<dbReference type="AlphaFoldDB" id="A0A1S2Q375"/>
<comment type="caution">
    <text evidence="2">The sequence shown here is derived from an EMBL/GenBank/DDBJ whole genome shotgun (WGS) entry which is preliminary data.</text>
</comment>
<proteinExistence type="predicted"/>
<feature type="transmembrane region" description="Helical" evidence="1">
    <location>
        <begin position="6"/>
        <end position="26"/>
    </location>
</feature>
<accession>A0A1S2Q375</accession>
<reference evidence="2 3" key="1">
    <citation type="submission" date="2016-10" db="EMBL/GenBank/DDBJ databases">
        <title>Genome sequence of Streptomyces sp. MUSC 1.</title>
        <authorList>
            <person name="Lee L.-H."/>
            <person name="Ser H.-L."/>
            <person name="Law J.W.-F."/>
        </authorList>
    </citation>
    <scope>NUCLEOTIDE SEQUENCE [LARGE SCALE GENOMIC DNA]</scope>
    <source>
        <strain evidence="2 3">MUSC 1</strain>
    </source>
</reference>